<dbReference type="SUPFAM" id="SSF48498">
    <property type="entry name" value="Tetracyclin repressor-like, C-terminal domain"/>
    <property type="match status" value="1"/>
</dbReference>
<gene>
    <name evidence="1" type="ORF">EJB06_21530</name>
</gene>
<comment type="caution">
    <text evidence="1">The sequence shown here is derived from an EMBL/GenBank/DDBJ whole genome shotgun (WGS) entry which is preliminary data.</text>
</comment>
<dbReference type="Proteomes" id="UP000278085">
    <property type="component" value="Unassembled WGS sequence"/>
</dbReference>
<organism evidence="1 2">
    <name type="scientific">Massilia atriviolacea</name>
    <dbReference type="NCBI Taxonomy" id="2495579"/>
    <lineage>
        <taxon>Bacteria</taxon>
        <taxon>Pseudomonadati</taxon>
        <taxon>Pseudomonadota</taxon>
        <taxon>Betaproteobacteria</taxon>
        <taxon>Burkholderiales</taxon>
        <taxon>Oxalobacteraceae</taxon>
        <taxon>Telluria group</taxon>
        <taxon>Massilia</taxon>
    </lineage>
</organism>
<accession>A0A430HHC8</accession>
<dbReference type="RefSeq" id="WP_126076071.1">
    <property type="nucleotide sequence ID" value="NZ_CP051166.1"/>
</dbReference>
<protein>
    <recommendedName>
        <fullName evidence="3">Tetracycline repressor TetR C-terminal domain-containing protein</fullName>
    </recommendedName>
</protein>
<dbReference type="OrthoDB" id="4541465at2"/>
<dbReference type="InterPro" id="IPR036271">
    <property type="entry name" value="Tet_transcr_reg_TetR-rel_C_sf"/>
</dbReference>
<sequence length="66" mass="7267">MQRARGDRVERADLLDQVASAWSQLSPADYPFARSMAGQLRAHDDRADFLAGVDLILSGIEVIARP</sequence>
<dbReference type="EMBL" id="RXLQ01000012">
    <property type="protein sequence ID" value="RSZ56917.1"/>
    <property type="molecule type" value="Genomic_DNA"/>
</dbReference>
<proteinExistence type="predicted"/>
<reference evidence="1 2" key="1">
    <citation type="submission" date="2018-12" db="EMBL/GenBank/DDBJ databases">
        <authorList>
            <person name="Yang E."/>
        </authorList>
    </citation>
    <scope>NUCLEOTIDE SEQUENCE [LARGE SCALE GENOMIC DNA]</scope>
    <source>
        <strain evidence="1 2">SOD</strain>
    </source>
</reference>
<evidence type="ECO:0008006" key="3">
    <source>
        <dbReference type="Google" id="ProtNLM"/>
    </source>
</evidence>
<name>A0A430HHC8_9BURK</name>
<dbReference type="Gene3D" id="1.10.357.10">
    <property type="entry name" value="Tetracycline Repressor, domain 2"/>
    <property type="match status" value="1"/>
</dbReference>
<keyword evidence="2" id="KW-1185">Reference proteome</keyword>
<evidence type="ECO:0000313" key="1">
    <source>
        <dbReference type="EMBL" id="RSZ56917.1"/>
    </source>
</evidence>
<evidence type="ECO:0000313" key="2">
    <source>
        <dbReference type="Proteomes" id="UP000278085"/>
    </source>
</evidence>
<dbReference type="AlphaFoldDB" id="A0A430HHC8"/>